<dbReference type="EMBL" id="BK035339">
    <property type="protein sequence ID" value="DAG94373.1"/>
    <property type="molecule type" value="Genomic_DNA"/>
</dbReference>
<sequence>MGLGPSASRPSGHNTKRSATAGRFFYMLHSQPQTWPDKSIRQGRCVPKQRRGKGARPMCSTNADDTGQGSRVGRR</sequence>
<evidence type="ECO:0000313" key="2">
    <source>
        <dbReference type="EMBL" id="DAG94373.1"/>
    </source>
</evidence>
<proteinExistence type="predicted"/>
<name>A0A8S5VPE2_9CAUD</name>
<evidence type="ECO:0000256" key="1">
    <source>
        <dbReference type="SAM" id="MobiDB-lite"/>
    </source>
</evidence>
<protein>
    <submittedName>
        <fullName evidence="2">Uncharacterized protein</fullName>
    </submittedName>
</protein>
<reference evidence="2" key="1">
    <citation type="journal article" date="2021" name="Proc. Natl. Acad. Sci. U.S.A.">
        <title>A Catalog of Tens of Thousands of Viruses from Human Metagenomes Reveals Hidden Associations with Chronic Diseases.</title>
        <authorList>
            <person name="Tisza M.J."/>
            <person name="Buck C.B."/>
        </authorList>
    </citation>
    <scope>NUCLEOTIDE SEQUENCE</scope>
    <source>
        <strain evidence="2">Ctg2R45</strain>
    </source>
</reference>
<feature type="compositionally biased region" description="Polar residues" evidence="1">
    <location>
        <begin position="59"/>
        <end position="69"/>
    </location>
</feature>
<feature type="region of interest" description="Disordered" evidence="1">
    <location>
        <begin position="1"/>
        <end position="75"/>
    </location>
</feature>
<accession>A0A8S5VPE2</accession>
<organism evidence="2">
    <name type="scientific">Ackermannviridae sp</name>
    <dbReference type="NCBI Taxonomy" id="2831612"/>
    <lineage>
        <taxon>Viruses</taxon>
        <taxon>Duplodnaviria</taxon>
        <taxon>Heunggongvirae</taxon>
        <taxon>Uroviricota</taxon>
        <taxon>Caudoviricetes</taxon>
        <taxon>Pantevenvirales</taxon>
        <taxon>Ackermannviridae</taxon>
    </lineage>
</organism>